<gene>
    <name evidence="2" type="ORF">HNV10_10585</name>
</gene>
<dbReference type="InterPro" id="IPR019861">
    <property type="entry name" value="PorP/SprF_Bacteroidetes"/>
</dbReference>
<dbReference type="InterPro" id="IPR050972">
    <property type="entry name" value="SDr-like"/>
</dbReference>
<keyword evidence="3" id="KW-1185">Reference proteome</keyword>
<evidence type="ECO:0000313" key="3">
    <source>
        <dbReference type="Proteomes" id="UP000805085"/>
    </source>
</evidence>
<proteinExistence type="predicted"/>
<dbReference type="EMBL" id="JABRWQ010000004">
    <property type="protein sequence ID" value="NRD23690.1"/>
    <property type="molecule type" value="Genomic_DNA"/>
</dbReference>
<name>A0ABX2E5I9_9FLAO</name>
<feature type="coiled-coil region" evidence="1">
    <location>
        <begin position="556"/>
        <end position="628"/>
    </location>
</feature>
<dbReference type="PANTHER" id="PTHR34403:SF16">
    <property type="entry name" value="GLYCINE, ALANINE AND ASPARAGINE-RICH PROTEIN-LIKE"/>
    <property type="match status" value="1"/>
</dbReference>
<evidence type="ECO:0000256" key="1">
    <source>
        <dbReference type="SAM" id="Coils"/>
    </source>
</evidence>
<organism evidence="2 3">
    <name type="scientific">Winogradskyella litoriviva</name>
    <dbReference type="NCBI Taxonomy" id="1220182"/>
    <lineage>
        <taxon>Bacteria</taxon>
        <taxon>Pseudomonadati</taxon>
        <taxon>Bacteroidota</taxon>
        <taxon>Flavobacteriia</taxon>
        <taxon>Flavobacteriales</taxon>
        <taxon>Flavobacteriaceae</taxon>
        <taxon>Winogradskyella</taxon>
    </lineage>
</organism>
<dbReference type="RefSeq" id="WP_173301321.1">
    <property type="nucleotide sequence ID" value="NZ_JABRWQ010000004.1"/>
</dbReference>
<keyword evidence="1" id="KW-0175">Coiled coil</keyword>
<comment type="caution">
    <text evidence="2">The sequence shown here is derived from an EMBL/GenBank/DDBJ whole genome shotgun (WGS) entry which is preliminary data.</text>
</comment>
<dbReference type="NCBIfam" id="TIGR03519">
    <property type="entry name" value="T9SS_PorP_fam"/>
    <property type="match status" value="1"/>
</dbReference>
<dbReference type="Pfam" id="PF11751">
    <property type="entry name" value="PorP_SprF"/>
    <property type="match status" value="1"/>
</dbReference>
<protein>
    <submittedName>
        <fullName evidence="2">PorP/SprF family type IX secretion system membrane protein</fullName>
    </submittedName>
</protein>
<accession>A0ABX2E5I9</accession>
<dbReference type="Proteomes" id="UP000805085">
    <property type="component" value="Unassembled WGS sequence"/>
</dbReference>
<sequence length="820" mass="92272">MKRFLLLLLCICSLQNIYSQEEDADGVVSLNIPARNSLTFNRFNINPTFSFVREQSKTISFNNKREWVQFENAPLTYFGSYSGRFAENIGAGIGVFKQNYGVLTTFGGMLNFAYNARVGSVNNLTFGLNVGAYKSGINTADVVTNFDDPSLQNVPEHTLLTINPGINFGLEYLDFGLSINNMVMYNFKTSSVVDVNPEQSLVGHIMYTGYMDSKGFFDESKFTGLLKSEIYEDKTIISALAMITVPKGFWFQGGYNSVYGASAGVGLNITKNIALEYNFENAIGKLNVLGNSHDFTIAYRFENNNYYDYSPQDELTGILENDNKRRKILKAKSEEAKAKKAEEKKKALAAREEAEAKAKVIAEQKAKEEAEAKAKLIAEQKAKEEAEAKAKLNAEQKAKEEAEAKAKLIAEQKAKEEAEAKAKLIAEQKAKEEAEAKAQLIAEQKAKEEAEAKAKLIAEQKAKEEAEAKAILIAEQKAKEETEAKAKLIAEQKAKEEAEAKAKLIAEQKAKEEAEAIAESQIDENLTVEATDELAKSMKNIANSTENSKESQNELLKRFNEIVDIKNEDLKSLKEENDLGDQGITVEPRPFKSVTAENNELSAVMKDLEKVINSRNDKIDELKELYNERSEIDEYALDEVNLFYKNEIDKLKSEQQKAIDAKIELDARLETIRIATEFEKRRRIKRAAFNSEEDRYNQDRSLLQNIKKTTSLNETAYTAEDFDSGEDLGNSIVILKNIKNVESGYYIIIAVHSDVTRRNDFVTKVVSAGRTDIDFFHDVSTSKYYIFYEKFNNIQDANNALKNKGNRPYNNKMSIVKIEN</sequence>
<evidence type="ECO:0000313" key="2">
    <source>
        <dbReference type="EMBL" id="NRD23690.1"/>
    </source>
</evidence>
<feature type="coiled-coil region" evidence="1">
    <location>
        <begin position="319"/>
        <end position="515"/>
    </location>
</feature>
<reference evidence="2 3" key="1">
    <citation type="journal article" date="2015" name="Int. J. Syst. Evol. Microbiol.">
        <title>Winogradskyella litoriviva sp. nov., isolated from coastal seawater.</title>
        <authorList>
            <person name="Nedashkovskaya O.I."/>
            <person name="Kukhlevskiy A.D."/>
            <person name="Zhukova N.V."/>
            <person name="Kim S.J."/>
            <person name="Rhee S.K."/>
            <person name="Mikhailov V.V."/>
        </authorList>
    </citation>
    <scope>NUCLEOTIDE SEQUENCE [LARGE SCALE GENOMIC DNA]</scope>
    <source>
        <strain evidence="2 3">KMM6491</strain>
    </source>
</reference>
<dbReference type="PANTHER" id="PTHR34403">
    <property type="entry name" value="TOL-PAL SYSTEM PROTEIN TOLA"/>
    <property type="match status" value="1"/>
</dbReference>